<evidence type="ECO:0000259" key="2">
    <source>
        <dbReference type="Pfam" id="PF17898"/>
    </source>
</evidence>
<dbReference type="RefSeq" id="WP_275417171.1">
    <property type="nucleotide sequence ID" value="NZ_CP106878.1"/>
</dbReference>
<gene>
    <name evidence="3" type="primary">gerD</name>
    <name evidence="3" type="ORF">OE104_12665</name>
</gene>
<evidence type="ECO:0000256" key="1">
    <source>
        <dbReference type="SAM" id="SignalP"/>
    </source>
</evidence>
<protein>
    <submittedName>
        <fullName evidence="3">Spore germination lipoprotein GerD</fullName>
    </submittedName>
</protein>
<dbReference type="Pfam" id="PF17898">
    <property type="entry name" value="GerD"/>
    <property type="match status" value="1"/>
</dbReference>
<keyword evidence="1" id="KW-0732">Signal</keyword>
<dbReference type="PROSITE" id="PS51257">
    <property type="entry name" value="PROKAR_LIPOPROTEIN"/>
    <property type="match status" value="1"/>
</dbReference>
<dbReference type="NCBIfam" id="NF040801">
    <property type="entry name" value="spore_GerD"/>
    <property type="match status" value="1"/>
</dbReference>
<evidence type="ECO:0000313" key="3">
    <source>
        <dbReference type="EMBL" id="WAA09390.1"/>
    </source>
</evidence>
<accession>A0A9E8RUD1</accession>
<feature type="signal peptide" evidence="1">
    <location>
        <begin position="1"/>
        <end position="20"/>
    </location>
</feature>
<name>A0A9E8RUD1_9BACI</name>
<reference evidence="3" key="1">
    <citation type="submission" date="2022-09" db="EMBL/GenBank/DDBJ databases">
        <title>Complete Genomes of Fervidibacillus albus and Fervidibacillus halotolerans isolated from tidal flat sediments.</title>
        <authorList>
            <person name="Kwon K.K."/>
            <person name="Yang S.-H."/>
            <person name="Park M.J."/>
            <person name="Oh H.-M."/>
        </authorList>
    </citation>
    <scope>NUCLEOTIDE SEQUENCE</scope>
    <source>
        <strain evidence="3">MEBiC13591</strain>
    </source>
</reference>
<feature type="domain" description="Spore germination GerD central core" evidence="2">
    <location>
        <begin position="64"/>
        <end position="177"/>
    </location>
</feature>
<dbReference type="InterPro" id="IPR041262">
    <property type="entry name" value="GerD_central"/>
</dbReference>
<dbReference type="AlphaFoldDB" id="A0A9E8RUD1"/>
<dbReference type="KEGG" id="faf:OE104_12665"/>
<evidence type="ECO:0000313" key="4">
    <source>
        <dbReference type="Proteomes" id="UP001164718"/>
    </source>
</evidence>
<feature type="chain" id="PRO_5039381917" evidence="1">
    <location>
        <begin position="21"/>
        <end position="191"/>
    </location>
</feature>
<dbReference type="EMBL" id="CP106878">
    <property type="protein sequence ID" value="WAA09390.1"/>
    <property type="molecule type" value="Genomic_DNA"/>
</dbReference>
<proteinExistence type="predicted"/>
<sequence>MKIHLLHLLLLLTIPFIASCSTVDGESKTTYDETKDMVVDILKTDDGKNALKEVLADDELKQELVLDSAIVTQSIEETLVSDQGKEFWKKSFEDPEFVKSFAESMEDENKNLLKTLMSDPEYRAMLIEVLKDPELEKEVVDLLKSQEYRDHLKDVITETLESPLYQAKIEEILLKAASEKTESEEGDDSGT</sequence>
<keyword evidence="4" id="KW-1185">Reference proteome</keyword>
<keyword evidence="3" id="KW-0449">Lipoprotein</keyword>
<dbReference type="Proteomes" id="UP001164718">
    <property type="component" value="Chromosome"/>
</dbReference>
<organism evidence="3 4">
    <name type="scientific">Fervidibacillus albus</name>
    <dbReference type="NCBI Taxonomy" id="2980026"/>
    <lineage>
        <taxon>Bacteria</taxon>
        <taxon>Bacillati</taxon>
        <taxon>Bacillota</taxon>
        <taxon>Bacilli</taxon>
        <taxon>Bacillales</taxon>
        <taxon>Bacillaceae</taxon>
        <taxon>Fervidibacillus</taxon>
    </lineage>
</organism>